<evidence type="ECO:0000256" key="7">
    <source>
        <dbReference type="SAM" id="Coils"/>
    </source>
</evidence>
<feature type="domain" description="CCDC113/CCDC96 coiled-coil" evidence="8">
    <location>
        <begin position="231"/>
        <end position="390"/>
    </location>
</feature>
<dbReference type="PANTHER" id="PTHR15654:SF2">
    <property type="entry name" value="COILED-COIL DOMAIN-CONTAINING PROTEIN 113"/>
    <property type="match status" value="1"/>
</dbReference>
<evidence type="ECO:0000256" key="2">
    <source>
        <dbReference type="ARBA" id="ARBA00022794"/>
    </source>
</evidence>
<dbReference type="GO" id="GO:0036064">
    <property type="term" value="C:ciliary basal body"/>
    <property type="evidence" value="ECO:0007669"/>
    <property type="project" value="TreeGrafter"/>
</dbReference>
<reference evidence="9 10" key="1">
    <citation type="journal article" date="2017" name="Curr. Biol.">
        <title>The Evolution of Venom by Co-option of Single-Copy Genes.</title>
        <authorList>
            <person name="Martinson E.O."/>
            <person name="Mrinalini"/>
            <person name="Kelkar Y.D."/>
            <person name="Chang C.H."/>
            <person name="Werren J.H."/>
        </authorList>
    </citation>
    <scope>NUCLEOTIDE SEQUENCE [LARGE SCALE GENOMIC DNA]</scope>
    <source>
        <strain evidence="9 10">Alberta</strain>
        <tissue evidence="9">Whole body</tissue>
    </source>
</reference>
<feature type="coiled-coil region" evidence="7">
    <location>
        <begin position="148"/>
        <end position="238"/>
    </location>
</feature>
<dbReference type="STRING" id="543379.A0A232EUZ1"/>
<dbReference type="Proteomes" id="UP000215335">
    <property type="component" value="Unassembled WGS sequence"/>
</dbReference>
<keyword evidence="10" id="KW-1185">Reference proteome</keyword>
<dbReference type="GO" id="GO:0005930">
    <property type="term" value="C:axoneme"/>
    <property type="evidence" value="ECO:0007669"/>
    <property type="project" value="TreeGrafter"/>
</dbReference>
<dbReference type="GO" id="GO:0060271">
    <property type="term" value="P:cilium assembly"/>
    <property type="evidence" value="ECO:0007669"/>
    <property type="project" value="TreeGrafter"/>
</dbReference>
<evidence type="ECO:0000256" key="5">
    <source>
        <dbReference type="ARBA" id="ARBA00044506"/>
    </source>
</evidence>
<dbReference type="Pfam" id="PF13870">
    <property type="entry name" value="CCDC113_CCDC96_CC"/>
    <property type="match status" value="1"/>
</dbReference>
<keyword evidence="2" id="KW-0970">Cilium biogenesis/degradation</keyword>
<name>A0A232EUZ1_9HYME</name>
<evidence type="ECO:0000313" key="10">
    <source>
        <dbReference type="Proteomes" id="UP000215335"/>
    </source>
</evidence>
<organism evidence="9 10">
    <name type="scientific">Trichomalopsis sarcophagae</name>
    <dbReference type="NCBI Taxonomy" id="543379"/>
    <lineage>
        <taxon>Eukaryota</taxon>
        <taxon>Metazoa</taxon>
        <taxon>Ecdysozoa</taxon>
        <taxon>Arthropoda</taxon>
        <taxon>Hexapoda</taxon>
        <taxon>Insecta</taxon>
        <taxon>Pterygota</taxon>
        <taxon>Neoptera</taxon>
        <taxon>Endopterygota</taxon>
        <taxon>Hymenoptera</taxon>
        <taxon>Apocrita</taxon>
        <taxon>Proctotrupomorpha</taxon>
        <taxon>Chalcidoidea</taxon>
        <taxon>Pteromalidae</taxon>
        <taxon>Pteromalinae</taxon>
        <taxon>Trichomalopsis</taxon>
    </lineage>
</organism>
<dbReference type="PANTHER" id="PTHR15654">
    <property type="entry name" value="COILED-COIL DOMAIN-CONTAINING PROTEIN 113-RELATED"/>
    <property type="match status" value="1"/>
</dbReference>
<feature type="coiled-coil region" evidence="7">
    <location>
        <begin position="268"/>
        <end position="337"/>
    </location>
</feature>
<evidence type="ECO:0000256" key="1">
    <source>
        <dbReference type="ARBA" id="ARBA00004138"/>
    </source>
</evidence>
<accession>A0A232EUZ1</accession>
<keyword evidence="4" id="KW-0966">Cell projection</keyword>
<keyword evidence="3 7" id="KW-0175">Coiled coil</keyword>
<evidence type="ECO:0000259" key="8">
    <source>
        <dbReference type="Pfam" id="PF13870"/>
    </source>
</evidence>
<dbReference type="InterPro" id="IPR051885">
    <property type="entry name" value="CC_CF"/>
</dbReference>
<comment type="subcellular location">
    <subcellularLocation>
        <location evidence="1">Cell projection</location>
        <location evidence="1">Cilium</location>
    </subcellularLocation>
</comment>
<dbReference type="InterPro" id="IPR025254">
    <property type="entry name" value="CCDC113/CCDC96_CC"/>
</dbReference>
<evidence type="ECO:0000256" key="3">
    <source>
        <dbReference type="ARBA" id="ARBA00023054"/>
    </source>
</evidence>
<evidence type="ECO:0000256" key="6">
    <source>
        <dbReference type="ARBA" id="ARBA00044798"/>
    </source>
</evidence>
<dbReference type="OrthoDB" id="10259713at2759"/>
<dbReference type="EMBL" id="NNAY01002067">
    <property type="protein sequence ID" value="OXU22172.1"/>
    <property type="molecule type" value="Genomic_DNA"/>
</dbReference>
<comment type="caution">
    <text evidence="9">The sequence shown here is derived from an EMBL/GenBank/DDBJ whole genome shotgun (WGS) entry which is preliminary data.</text>
</comment>
<evidence type="ECO:0000256" key="4">
    <source>
        <dbReference type="ARBA" id="ARBA00023273"/>
    </source>
</evidence>
<sequence length="405" mass="47601">MQSERTSSLSVVSKLLASTKDEINFEEMSDEQLRSTLEEAMRTNRTLTLENEVFERYLRRKDLQCLHKLSYVVESARQAQKLFRLRISQQQPRGGSTPSLQSFTAKPASSSATLLSVQLARTASGSQQAAGLAKRATKGLKITVAHRIELVEKEVEEMRRQYREFEKRVFGKKEGLETMLEEINYRIKECEVTAEQFENEVLNQVDPVSKRITADSFVKFVERQLKLAEIAVDKLNLKIVTTKRLIRQTKKQMDQREELGNTLRPVDFEKLKIENKYLTDDIERYNRTIKTLKQINGHYGLTLKSHKERLLEKKSKLQSIENELTSKERENVDLRRSQTRATREIRKAEGQLNHIKELREEYEIPEVRDFLEVQRQLEEARKNFKRLGRRRKLQLFTLQSLRRRS</sequence>
<evidence type="ECO:0000313" key="9">
    <source>
        <dbReference type="EMBL" id="OXU22172.1"/>
    </source>
</evidence>
<gene>
    <name evidence="9" type="ORF">TSAR_014033</name>
</gene>
<dbReference type="AlphaFoldDB" id="A0A232EUZ1"/>
<protein>
    <recommendedName>
        <fullName evidence="6">Cilia- and flagella-associated protein 263</fullName>
    </recommendedName>
</protein>
<proteinExistence type="inferred from homology"/>
<comment type="similarity">
    <text evidence="5">Belongs to the CFAP263 family.</text>
</comment>